<gene>
    <name evidence="1" type="ORF">DFP99_1293</name>
</gene>
<comment type="caution">
    <text evidence="1">The sequence shown here is derived from an EMBL/GenBank/DDBJ whole genome shotgun (WGS) entry which is preliminary data.</text>
</comment>
<evidence type="ECO:0000313" key="2">
    <source>
        <dbReference type="Proteomes" id="UP000254912"/>
    </source>
</evidence>
<organism evidence="1 2">
    <name type="scientific">Weissella soli</name>
    <dbReference type="NCBI Taxonomy" id="155866"/>
    <lineage>
        <taxon>Bacteria</taxon>
        <taxon>Bacillati</taxon>
        <taxon>Bacillota</taxon>
        <taxon>Bacilli</taxon>
        <taxon>Lactobacillales</taxon>
        <taxon>Lactobacillaceae</taxon>
        <taxon>Weissella</taxon>
    </lineage>
</organism>
<dbReference type="Pfam" id="PF09586">
    <property type="entry name" value="YfhO"/>
    <property type="match status" value="1"/>
</dbReference>
<dbReference type="KEGG" id="wso:WSWS_01316"/>
<dbReference type="Proteomes" id="UP000254912">
    <property type="component" value="Unassembled WGS sequence"/>
</dbReference>
<protein>
    <submittedName>
        <fullName evidence="1">Putative membrane protein YfhO</fullName>
    </submittedName>
</protein>
<keyword evidence="2" id="KW-1185">Reference proteome</keyword>
<dbReference type="GeneID" id="94546502"/>
<name>A0A288QAA2_9LACO</name>
<dbReference type="PANTHER" id="PTHR38454:SF1">
    <property type="entry name" value="INTEGRAL MEMBRANE PROTEIN"/>
    <property type="match status" value="1"/>
</dbReference>
<dbReference type="PANTHER" id="PTHR38454">
    <property type="entry name" value="INTEGRAL MEMBRANE PROTEIN-RELATED"/>
    <property type="match status" value="1"/>
</dbReference>
<sequence>MKKINLNPLRWRVNTYALWVSFLLPGLIMLAYFAYRKMAPFGTSSILTVDLGQQYIDFFAGYRDAVLHSPTSIFYSFAKGLGGETYGDWAYYLLSPFNLLLLPFSNAKLPVGILLVTVLKYSFAGWSMAYALRSMRWQSGWQLPIFSVSYAFMGWFVANELNLLWLDAAILLPLIVMGLERYLDNQSHWRYIWGLTAIFIINYYMAYMIGIFLVVYLLWRLSWQPYSLRQRGIIFGRFVFGSVISLGLATFVWLPTAASLVNSKGQHMLSGLKNEFEYKPLDLLAKLFNGTYNFDQMQTGTANIFVGSLILIVVWFFFTYRDIRWQTRVVALLVTAFLIVSMMYAPLDVAWHGFQFPVWYPYRFSFVFSFWLIWLAGSVWSPKLTFSWPQIIGILIILIAVVAYLYQRLPKLNYLSSTQLWVGVSFFLVILAFHLLPWRGWWWLPAMLILVAGEMVVSTVGTLNNFSYLTQTEYQNLITSLESVTKTLPSKQKDFYRVAQSFQRTKGDALQGGYYGASTFTSALEHQQSDFMAIIGEPEGDNYVNYDGGTLVTDSLLGMRYLMQTTGIDATIAGTPANMAILPRDDTDGIYSSQKIINNIELSKNNQALPVAFAANTAALSVTSKENDPMTNQNRLWQALLGATDTGPIISANFEQAIGANLDAPSVVTGAFLKKKDANLGASLTLRYKADGNGPYYLTIGSGVSNDDISILVNGVQVSEIPSHRHTIILPLPNANKNAQQTITITLKKASVWLQDVSLYHLKTEVFQQQASSLQQNGLKISSATSTKITGSIKMPIGSGLLMTTIPASSGWKMYVDGREVDTIKVANFFMAAVIGPGEHTVTFKYSVPMLRYGVITTIGFILFMIGFSWSEGARKKRRVKDLTLH</sequence>
<dbReference type="InterPro" id="IPR018580">
    <property type="entry name" value="Uncharacterised_YfhO"/>
</dbReference>
<accession>A0A288QAA2</accession>
<proteinExistence type="predicted"/>
<dbReference type="AlphaFoldDB" id="A0A288QAA2"/>
<evidence type="ECO:0000313" key="1">
    <source>
        <dbReference type="EMBL" id="RDL05337.1"/>
    </source>
</evidence>
<dbReference type="EMBL" id="QRAS01000003">
    <property type="protein sequence ID" value="RDL05337.1"/>
    <property type="molecule type" value="Genomic_DNA"/>
</dbReference>
<dbReference type="RefSeq" id="WP_237342583.1">
    <property type="nucleotide sequence ID" value="NZ_BJYO01000004.1"/>
</dbReference>
<reference evidence="1 2" key="1">
    <citation type="submission" date="2018-07" db="EMBL/GenBank/DDBJ databases">
        <title>Genomic Encyclopedia of Type Strains, Phase III (KMG-III): the genomes of soil and plant-associated and newly described type strains.</title>
        <authorList>
            <person name="Whitman W."/>
        </authorList>
    </citation>
    <scope>NUCLEOTIDE SEQUENCE [LARGE SCALE GENOMIC DNA]</scope>
    <source>
        <strain evidence="1 2">CECT 7031</strain>
    </source>
</reference>